<dbReference type="EMBL" id="WNDS01000005">
    <property type="protein sequence ID" value="KAF1013268.1"/>
    <property type="molecule type" value="Genomic_DNA"/>
</dbReference>
<gene>
    <name evidence="2" type="ORF">GAK31_03417</name>
</gene>
<dbReference type="Proteomes" id="UP000487117">
    <property type="component" value="Unassembled WGS sequence"/>
</dbReference>
<feature type="transmembrane region" description="Helical" evidence="1">
    <location>
        <begin position="74"/>
        <end position="94"/>
    </location>
</feature>
<reference evidence="3" key="1">
    <citation type="journal article" date="2020" name="MBio">
        <title>Horizontal gene transfer to a defensive symbiont with a reduced genome amongst a multipartite beetle microbiome.</title>
        <authorList>
            <person name="Waterworth S.C."/>
            <person name="Florez L.V."/>
            <person name="Rees E.R."/>
            <person name="Hertweck C."/>
            <person name="Kaltenpoth M."/>
            <person name="Kwan J.C."/>
        </authorList>
    </citation>
    <scope>NUCLEOTIDE SEQUENCE [LARGE SCALE GENOMIC DNA]</scope>
</reference>
<evidence type="ECO:0000313" key="3">
    <source>
        <dbReference type="Proteomes" id="UP000487117"/>
    </source>
</evidence>
<dbReference type="AlphaFoldDB" id="A0A7V8FDM6"/>
<feature type="transmembrane region" description="Helical" evidence="1">
    <location>
        <begin position="47"/>
        <end position="67"/>
    </location>
</feature>
<evidence type="ECO:0000256" key="1">
    <source>
        <dbReference type="SAM" id="Phobius"/>
    </source>
</evidence>
<keyword evidence="1" id="KW-0812">Transmembrane</keyword>
<feature type="transmembrane region" description="Helical" evidence="1">
    <location>
        <begin position="100"/>
        <end position="121"/>
    </location>
</feature>
<evidence type="ECO:0000313" key="2">
    <source>
        <dbReference type="EMBL" id="KAF1013268.1"/>
    </source>
</evidence>
<proteinExistence type="predicted"/>
<sequence length="131" mass="13760">MASALKTVLLSLLALLGALFVLALVSHIASWLPGVFGLTLANPTQLALDLAFTVLGGVAAVAFATWYAPCAPRWHGTTVWALIALGSGYGVWALGGDFPFWFVVVLLVSLPVQLLVGWYIGGHRRGGATSR</sequence>
<evidence type="ECO:0008006" key="4">
    <source>
        <dbReference type="Google" id="ProtNLM"/>
    </source>
</evidence>
<keyword evidence="1" id="KW-1133">Transmembrane helix</keyword>
<organism evidence="2 3">
    <name type="scientific">Stenotrophomonas maltophilia</name>
    <name type="common">Pseudomonas maltophilia</name>
    <name type="synonym">Xanthomonas maltophilia</name>
    <dbReference type="NCBI Taxonomy" id="40324"/>
    <lineage>
        <taxon>Bacteria</taxon>
        <taxon>Pseudomonadati</taxon>
        <taxon>Pseudomonadota</taxon>
        <taxon>Gammaproteobacteria</taxon>
        <taxon>Lysobacterales</taxon>
        <taxon>Lysobacteraceae</taxon>
        <taxon>Stenotrophomonas</taxon>
        <taxon>Stenotrophomonas maltophilia group</taxon>
    </lineage>
</organism>
<accession>A0A7V8FDM6</accession>
<comment type="caution">
    <text evidence="2">The sequence shown here is derived from an EMBL/GenBank/DDBJ whole genome shotgun (WGS) entry which is preliminary data.</text>
</comment>
<protein>
    <recommendedName>
        <fullName evidence="4">Transmembrane protein</fullName>
    </recommendedName>
</protein>
<name>A0A7V8FDM6_STEMA</name>
<keyword evidence="1" id="KW-0472">Membrane</keyword>